<evidence type="ECO:0000313" key="2">
    <source>
        <dbReference type="EMBL" id="KAK2818717.1"/>
    </source>
</evidence>
<feature type="signal peptide" evidence="1">
    <location>
        <begin position="1"/>
        <end position="22"/>
    </location>
</feature>
<gene>
    <name evidence="2" type="ORF">Q5P01_024278</name>
</gene>
<keyword evidence="1" id="KW-0732">Signal</keyword>
<accession>A0AA88IQN9</accession>
<protein>
    <recommendedName>
        <fullName evidence="4">Secreted protein</fullName>
    </recommendedName>
</protein>
<sequence>MTLISIKFLQLTIFLSLPLVQLQSLWRTASSYAACNCWSNLWFSSSFWGSFWKSLCLTVNFPLIEMD</sequence>
<name>A0AA88IQN9_CHASR</name>
<dbReference type="Proteomes" id="UP001187415">
    <property type="component" value="Unassembled WGS sequence"/>
</dbReference>
<evidence type="ECO:0000256" key="1">
    <source>
        <dbReference type="SAM" id="SignalP"/>
    </source>
</evidence>
<dbReference type="AlphaFoldDB" id="A0AA88IQN9"/>
<reference evidence="2" key="1">
    <citation type="submission" date="2023-07" db="EMBL/GenBank/DDBJ databases">
        <title>Chromosome-level Genome Assembly of Striped Snakehead (Channa striata).</title>
        <authorList>
            <person name="Liu H."/>
        </authorList>
    </citation>
    <scope>NUCLEOTIDE SEQUENCE</scope>
    <source>
        <strain evidence="2">Gz</strain>
        <tissue evidence="2">Muscle</tissue>
    </source>
</reference>
<comment type="caution">
    <text evidence="2">The sequence shown here is derived from an EMBL/GenBank/DDBJ whole genome shotgun (WGS) entry which is preliminary data.</text>
</comment>
<organism evidence="2 3">
    <name type="scientific">Channa striata</name>
    <name type="common">Snakehead murrel</name>
    <name type="synonym">Ophicephalus striatus</name>
    <dbReference type="NCBI Taxonomy" id="64152"/>
    <lineage>
        <taxon>Eukaryota</taxon>
        <taxon>Metazoa</taxon>
        <taxon>Chordata</taxon>
        <taxon>Craniata</taxon>
        <taxon>Vertebrata</taxon>
        <taxon>Euteleostomi</taxon>
        <taxon>Actinopterygii</taxon>
        <taxon>Neopterygii</taxon>
        <taxon>Teleostei</taxon>
        <taxon>Neoteleostei</taxon>
        <taxon>Acanthomorphata</taxon>
        <taxon>Anabantaria</taxon>
        <taxon>Anabantiformes</taxon>
        <taxon>Channoidei</taxon>
        <taxon>Channidae</taxon>
        <taxon>Channa</taxon>
    </lineage>
</organism>
<proteinExistence type="predicted"/>
<feature type="chain" id="PRO_5041655165" description="Secreted protein" evidence="1">
    <location>
        <begin position="23"/>
        <end position="67"/>
    </location>
</feature>
<evidence type="ECO:0000313" key="3">
    <source>
        <dbReference type="Proteomes" id="UP001187415"/>
    </source>
</evidence>
<evidence type="ECO:0008006" key="4">
    <source>
        <dbReference type="Google" id="ProtNLM"/>
    </source>
</evidence>
<dbReference type="EMBL" id="JAUPFM010000020">
    <property type="protein sequence ID" value="KAK2818717.1"/>
    <property type="molecule type" value="Genomic_DNA"/>
</dbReference>
<keyword evidence="3" id="KW-1185">Reference proteome</keyword>